<feature type="region of interest" description="Disordered" evidence="11">
    <location>
        <begin position="1"/>
        <end position="69"/>
    </location>
</feature>
<evidence type="ECO:0000256" key="4">
    <source>
        <dbReference type="ARBA" id="ARBA00022723"/>
    </source>
</evidence>
<keyword evidence="8 10" id="KW-0482">Metalloprotease</keyword>
<dbReference type="GO" id="GO:0004222">
    <property type="term" value="F:metalloendopeptidase activity"/>
    <property type="evidence" value="ECO:0007669"/>
    <property type="project" value="InterPro"/>
</dbReference>
<evidence type="ECO:0000256" key="3">
    <source>
        <dbReference type="ARBA" id="ARBA00022692"/>
    </source>
</evidence>
<dbReference type="GO" id="GO:0006508">
    <property type="term" value="P:proteolysis"/>
    <property type="evidence" value="ECO:0007669"/>
    <property type="project" value="UniProtKB-KW"/>
</dbReference>
<feature type="compositionally biased region" description="Gly residues" evidence="11">
    <location>
        <begin position="350"/>
        <end position="366"/>
    </location>
</feature>
<evidence type="ECO:0000256" key="1">
    <source>
        <dbReference type="ARBA" id="ARBA00022475"/>
    </source>
</evidence>
<dbReference type="CDD" id="cd07325">
    <property type="entry name" value="M48_Ste24p_like"/>
    <property type="match status" value="1"/>
</dbReference>
<keyword evidence="7" id="KW-1133">Transmembrane helix</keyword>
<feature type="domain" description="Peptidase M48" evidence="12">
    <location>
        <begin position="128"/>
        <end position="328"/>
    </location>
</feature>
<feature type="compositionally biased region" description="Low complexity" evidence="11">
    <location>
        <begin position="399"/>
        <end position="411"/>
    </location>
</feature>
<dbReference type="InterPro" id="IPR050083">
    <property type="entry name" value="HtpX_protease"/>
</dbReference>
<reference evidence="13" key="1">
    <citation type="submission" date="2014-11" db="EMBL/GenBank/DDBJ databases">
        <authorList>
            <person name="Otto D Thomas"/>
            <person name="Naeem Raeece"/>
        </authorList>
    </citation>
    <scope>NUCLEOTIDE SEQUENCE</scope>
</reference>
<evidence type="ECO:0000256" key="8">
    <source>
        <dbReference type="ARBA" id="ARBA00023049"/>
    </source>
</evidence>
<gene>
    <name evidence="13" type="ORF">Cvel_11699</name>
</gene>
<feature type="region of interest" description="Disordered" evidence="11">
    <location>
        <begin position="343"/>
        <end position="411"/>
    </location>
</feature>
<evidence type="ECO:0000256" key="7">
    <source>
        <dbReference type="ARBA" id="ARBA00022989"/>
    </source>
</evidence>
<feature type="compositionally biased region" description="Basic and acidic residues" evidence="11">
    <location>
        <begin position="58"/>
        <end position="69"/>
    </location>
</feature>
<evidence type="ECO:0000256" key="5">
    <source>
        <dbReference type="ARBA" id="ARBA00022801"/>
    </source>
</evidence>
<dbReference type="Pfam" id="PF01435">
    <property type="entry name" value="Peptidase_M48"/>
    <property type="match status" value="1"/>
</dbReference>
<keyword evidence="4" id="KW-0479">Metal-binding</keyword>
<evidence type="ECO:0000256" key="6">
    <source>
        <dbReference type="ARBA" id="ARBA00022833"/>
    </source>
</evidence>
<sequence>MRGLAPLSRTPRELTVQRRTSNGNRRRGSDTQSSPVQLEAVPMVSASAVQTEASTTKTNEDKKKRREERVKFPFLRPERFQHPRDAQLMRQLKAAAPLEAAIRFGFSVVEPLFTLQMLSSAVKVSERQMPKIHSLLVEACEILDIGFVPELYVVQDPRPNAYTIAFQGKRPFIAVHSSLVELMDPAELQAVIAHELGHLKCEHSVYISTASLAAQIAEVVASRLGLPGAAQATEAVVRSASQAAEFSCDRAALLVTQDPDVVVSAFLKLLGGTRSPFFSDTLDVDEFLQQADEYEKIAASPMGRLFNLERIFATHPLPLQRGKEMKRWFDSREFQGLLRRGTPLKRREGGGWGKGTTGSRSGGDGMGAKEGREGQGQSVSVEQQRDRVRQAEAEEKENAVAASSSSSSDLL</sequence>
<dbReference type="VEuPathDB" id="CryptoDB:Cvel_11699"/>
<dbReference type="GO" id="GO:0046872">
    <property type="term" value="F:metal ion binding"/>
    <property type="evidence" value="ECO:0007669"/>
    <property type="project" value="UniProtKB-KW"/>
</dbReference>
<protein>
    <recommendedName>
        <fullName evidence="12">Peptidase M48 domain-containing protein</fullName>
    </recommendedName>
</protein>
<dbReference type="AlphaFoldDB" id="A0A0G4I7L5"/>
<evidence type="ECO:0000256" key="10">
    <source>
        <dbReference type="RuleBase" id="RU003983"/>
    </source>
</evidence>
<evidence type="ECO:0000313" key="13">
    <source>
        <dbReference type="EMBL" id="CEM53064.1"/>
    </source>
</evidence>
<keyword evidence="3" id="KW-0812">Transmembrane</keyword>
<keyword evidence="1" id="KW-1003">Cell membrane</keyword>
<evidence type="ECO:0000259" key="12">
    <source>
        <dbReference type="Pfam" id="PF01435"/>
    </source>
</evidence>
<name>A0A0G4I7L5_9ALVE</name>
<organism evidence="13">
    <name type="scientific">Chromera velia CCMP2878</name>
    <dbReference type="NCBI Taxonomy" id="1169474"/>
    <lineage>
        <taxon>Eukaryota</taxon>
        <taxon>Sar</taxon>
        <taxon>Alveolata</taxon>
        <taxon>Colpodellida</taxon>
        <taxon>Chromeraceae</taxon>
        <taxon>Chromera</taxon>
    </lineage>
</organism>
<comment type="cofactor">
    <cofactor evidence="10">
        <name>Zn(2+)</name>
        <dbReference type="ChEBI" id="CHEBI:29105"/>
    </cofactor>
    <text evidence="10">Binds 1 zinc ion per subunit.</text>
</comment>
<keyword evidence="6 10" id="KW-0862">Zinc</keyword>
<evidence type="ECO:0000256" key="2">
    <source>
        <dbReference type="ARBA" id="ARBA00022670"/>
    </source>
</evidence>
<comment type="similarity">
    <text evidence="10">Belongs to the peptidase M48 family.</text>
</comment>
<keyword evidence="9" id="KW-0472">Membrane</keyword>
<accession>A0A0G4I7L5</accession>
<feature type="compositionally biased region" description="Basic and acidic residues" evidence="11">
    <location>
        <begin position="383"/>
        <end position="398"/>
    </location>
</feature>
<keyword evidence="5 10" id="KW-0378">Hydrolase</keyword>
<proteinExistence type="inferred from homology"/>
<dbReference type="InterPro" id="IPR001915">
    <property type="entry name" value="Peptidase_M48"/>
</dbReference>
<evidence type="ECO:0000256" key="9">
    <source>
        <dbReference type="ARBA" id="ARBA00023136"/>
    </source>
</evidence>
<keyword evidence="2 10" id="KW-0645">Protease</keyword>
<dbReference type="EMBL" id="CDMZ01005492">
    <property type="protein sequence ID" value="CEM53064.1"/>
    <property type="molecule type" value="Genomic_DNA"/>
</dbReference>
<dbReference type="PANTHER" id="PTHR43221:SF3">
    <property type="entry name" value="SLL1280 PROTEIN"/>
    <property type="match status" value="1"/>
</dbReference>
<dbReference type="PANTHER" id="PTHR43221">
    <property type="entry name" value="PROTEASE HTPX"/>
    <property type="match status" value="1"/>
</dbReference>
<dbReference type="Gene3D" id="3.30.2010.10">
    <property type="entry name" value="Metalloproteases ('zincins'), catalytic domain"/>
    <property type="match status" value="1"/>
</dbReference>
<evidence type="ECO:0000256" key="11">
    <source>
        <dbReference type="SAM" id="MobiDB-lite"/>
    </source>
</evidence>